<gene>
    <name evidence="1" type="ORF">LCGC14_1183750</name>
</gene>
<dbReference type="AlphaFoldDB" id="A0A0F9PRW0"/>
<comment type="caution">
    <text evidence="1">The sequence shown here is derived from an EMBL/GenBank/DDBJ whole genome shotgun (WGS) entry which is preliminary data.</text>
</comment>
<accession>A0A0F9PRW0</accession>
<protein>
    <submittedName>
        <fullName evidence="1">Uncharacterized protein</fullName>
    </submittedName>
</protein>
<evidence type="ECO:0000313" key="1">
    <source>
        <dbReference type="EMBL" id="KKM95877.1"/>
    </source>
</evidence>
<organism evidence="1">
    <name type="scientific">marine sediment metagenome</name>
    <dbReference type="NCBI Taxonomy" id="412755"/>
    <lineage>
        <taxon>unclassified sequences</taxon>
        <taxon>metagenomes</taxon>
        <taxon>ecological metagenomes</taxon>
    </lineage>
</organism>
<name>A0A0F9PRW0_9ZZZZ</name>
<dbReference type="EMBL" id="LAZR01005952">
    <property type="protein sequence ID" value="KKM95877.1"/>
    <property type="molecule type" value="Genomic_DNA"/>
</dbReference>
<reference evidence="1" key="1">
    <citation type="journal article" date="2015" name="Nature">
        <title>Complex archaea that bridge the gap between prokaryotes and eukaryotes.</title>
        <authorList>
            <person name="Spang A."/>
            <person name="Saw J.H."/>
            <person name="Jorgensen S.L."/>
            <person name="Zaremba-Niedzwiedzka K."/>
            <person name="Martijn J."/>
            <person name="Lind A.E."/>
            <person name="van Eijk R."/>
            <person name="Schleper C."/>
            <person name="Guy L."/>
            <person name="Ettema T.J."/>
        </authorList>
    </citation>
    <scope>NUCLEOTIDE SEQUENCE</scope>
</reference>
<sequence length="146" mass="17201">MSEINYSKLNYYGTKVAISKSQEAIKKFLVKFGLQGTRFTEYKNVGVIEFILFKNGKEMAFRFKYDFPENKNHKRQVYRALFHYLKNRFVAIEFGITTIEDEFFQELVLKLPNGATSTVKEIVKNQLNQLEYSSELQLPFKKKEGD</sequence>
<proteinExistence type="predicted"/>